<organism evidence="2 3">
    <name type="scientific">Actinomadura fulvescens</name>
    <dbReference type="NCBI Taxonomy" id="46160"/>
    <lineage>
        <taxon>Bacteria</taxon>
        <taxon>Bacillati</taxon>
        <taxon>Actinomycetota</taxon>
        <taxon>Actinomycetes</taxon>
        <taxon>Streptosporangiales</taxon>
        <taxon>Thermomonosporaceae</taxon>
        <taxon>Actinomadura</taxon>
    </lineage>
</organism>
<accession>A0ABN3PHH2</accession>
<keyword evidence="1" id="KW-0472">Membrane</keyword>
<dbReference type="EMBL" id="BAAATD010000002">
    <property type="protein sequence ID" value="GAA2586139.1"/>
    <property type="molecule type" value="Genomic_DNA"/>
</dbReference>
<name>A0ABN3PHH2_9ACTN</name>
<keyword evidence="1" id="KW-0812">Transmembrane</keyword>
<evidence type="ECO:0000313" key="2">
    <source>
        <dbReference type="EMBL" id="GAA2586139.1"/>
    </source>
</evidence>
<reference evidence="2 3" key="1">
    <citation type="journal article" date="2019" name="Int. J. Syst. Evol. Microbiol.">
        <title>The Global Catalogue of Microorganisms (GCM) 10K type strain sequencing project: providing services to taxonomists for standard genome sequencing and annotation.</title>
        <authorList>
            <consortium name="The Broad Institute Genomics Platform"/>
            <consortium name="The Broad Institute Genome Sequencing Center for Infectious Disease"/>
            <person name="Wu L."/>
            <person name="Ma J."/>
        </authorList>
    </citation>
    <scope>NUCLEOTIDE SEQUENCE [LARGE SCALE GENOMIC DNA]</scope>
    <source>
        <strain evidence="2 3">JCM 6833</strain>
    </source>
</reference>
<comment type="caution">
    <text evidence="2">The sequence shown here is derived from an EMBL/GenBank/DDBJ whole genome shotgun (WGS) entry which is preliminary data.</text>
</comment>
<keyword evidence="3" id="KW-1185">Reference proteome</keyword>
<evidence type="ECO:0008006" key="4">
    <source>
        <dbReference type="Google" id="ProtNLM"/>
    </source>
</evidence>
<dbReference type="Proteomes" id="UP001501509">
    <property type="component" value="Unassembled WGS sequence"/>
</dbReference>
<dbReference type="RefSeq" id="WP_344539628.1">
    <property type="nucleotide sequence ID" value="NZ_BAAATD010000002.1"/>
</dbReference>
<feature type="transmembrane region" description="Helical" evidence="1">
    <location>
        <begin position="79"/>
        <end position="101"/>
    </location>
</feature>
<gene>
    <name evidence="2" type="ORF">GCM10010411_18590</name>
</gene>
<protein>
    <recommendedName>
        <fullName evidence="4">DUF1640 domain-containing protein</fullName>
    </recommendedName>
</protein>
<keyword evidence="1" id="KW-1133">Transmembrane helix</keyword>
<evidence type="ECO:0000313" key="3">
    <source>
        <dbReference type="Proteomes" id="UP001501509"/>
    </source>
</evidence>
<evidence type="ECO:0000256" key="1">
    <source>
        <dbReference type="SAM" id="Phobius"/>
    </source>
</evidence>
<proteinExistence type="predicted"/>
<sequence length="103" mass="11389">MTEDGAFTLELAISELRRGIDVRLATQEGQLALLCQRDESHERRADEQARLIEDIDARLSAAEREQVTRAHLDNRFRHTIALLSLLAATASVAAGILIALLGR</sequence>